<dbReference type="AlphaFoldDB" id="A0A915PFH1"/>
<organism evidence="2 3">
    <name type="scientific">Setaria digitata</name>
    <dbReference type="NCBI Taxonomy" id="48799"/>
    <lineage>
        <taxon>Eukaryota</taxon>
        <taxon>Metazoa</taxon>
        <taxon>Ecdysozoa</taxon>
        <taxon>Nematoda</taxon>
        <taxon>Chromadorea</taxon>
        <taxon>Rhabditida</taxon>
        <taxon>Spirurina</taxon>
        <taxon>Spiruromorpha</taxon>
        <taxon>Filarioidea</taxon>
        <taxon>Setariidae</taxon>
        <taxon>Setaria</taxon>
    </lineage>
</organism>
<evidence type="ECO:0000313" key="3">
    <source>
        <dbReference type="WBParaSite" id="sdigi.contig131.g4964.t1"/>
    </source>
</evidence>
<keyword evidence="1" id="KW-0472">Membrane</keyword>
<protein>
    <submittedName>
        <fullName evidence="3">Uncharacterized protein</fullName>
    </submittedName>
</protein>
<accession>A0A915PFH1</accession>
<evidence type="ECO:0000256" key="1">
    <source>
        <dbReference type="SAM" id="Phobius"/>
    </source>
</evidence>
<name>A0A915PFH1_9BILA</name>
<proteinExistence type="predicted"/>
<keyword evidence="1" id="KW-0812">Transmembrane</keyword>
<reference evidence="3" key="1">
    <citation type="submission" date="2022-11" db="UniProtKB">
        <authorList>
            <consortium name="WormBaseParasite"/>
        </authorList>
    </citation>
    <scope>IDENTIFICATION</scope>
</reference>
<dbReference type="Proteomes" id="UP000887581">
    <property type="component" value="Unplaced"/>
</dbReference>
<dbReference type="WBParaSite" id="sdigi.contig131.g4964.t1">
    <property type="protein sequence ID" value="sdigi.contig131.g4964.t1"/>
    <property type="gene ID" value="sdigi.contig131.g4964"/>
</dbReference>
<evidence type="ECO:0000313" key="2">
    <source>
        <dbReference type="Proteomes" id="UP000887581"/>
    </source>
</evidence>
<sequence length="240" mass="26862">MIVPHLLRSVTRTIYRSVNFSYLAFISAKKLQVQQLILQMHVAISIAITLVASTSGLSFLTDEWTQKFGKKLDNAQDFVQRSKDIFSTVARNLKSGGEKLKATVMETAETTLRGAGDEVEGFFSEVPNRVNDGFDELLAKLGEACSWVFRNIIAPILFIIILIGLLYIFIVSGCCGCCCSTLLSQFGISLGNTFKRLKKDEYLQNGDRIIVLRDFEASTAPQENELLNRQLLKDVRILKI</sequence>
<keyword evidence="2" id="KW-1185">Reference proteome</keyword>
<keyword evidence="1" id="KW-1133">Transmembrane helix</keyword>
<feature type="transmembrane region" description="Helical" evidence="1">
    <location>
        <begin position="147"/>
        <end position="170"/>
    </location>
</feature>